<reference evidence="2" key="1">
    <citation type="submission" date="2023-03" db="EMBL/GenBank/DDBJ databases">
        <title>Massive genome expansion in bonnet fungi (Mycena s.s.) driven by repeated elements and novel gene families across ecological guilds.</title>
        <authorList>
            <consortium name="Lawrence Berkeley National Laboratory"/>
            <person name="Harder C.B."/>
            <person name="Miyauchi S."/>
            <person name="Viragh M."/>
            <person name="Kuo A."/>
            <person name="Thoen E."/>
            <person name="Andreopoulos B."/>
            <person name="Lu D."/>
            <person name="Skrede I."/>
            <person name="Drula E."/>
            <person name="Henrissat B."/>
            <person name="Morin E."/>
            <person name="Kohler A."/>
            <person name="Barry K."/>
            <person name="LaButti K."/>
            <person name="Morin E."/>
            <person name="Salamov A."/>
            <person name="Lipzen A."/>
            <person name="Mereny Z."/>
            <person name="Hegedus B."/>
            <person name="Baldrian P."/>
            <person name="Stursova M."/>
            <person name="Weitz H."/>
            <person name="Taylor A."/>
            <person name="Grigoriev I.V."/>
            <person name="Nagy L.G."/>
            <person name="Martin F."/>
            <person name="Kauserud H."/>
        </authorList>
    </citation>
    <scope>NUCLEOTIDE SEQUENCE</scope>
    <source>
        <strain evidence="2">CBHHK002</strain>
    </source>
</reference>
<comment type="caution">
    <text evidence="2">The sequence shown here is derived from an EMBL/GenBank/DDBJ whole genome shotgun (WGS) entry which is preliminary data.</text>
</comment>
<sequence>MVIGARFEPTTAASRLFPPHQRPNPGYGPSQDENFIPDGFEDWAPGRTKEEKRQRENDRKKEQKERRAARRELETSNVGLTSPAANDTPTLPPTSAISSQPPPPFIDTTVSTPSPATRPISPPHPRPTYIEAQSAHVLPAAAFILVPPSVPDIPPVPQSIFDNYRELLDEREEDYITANDADRILEGLLSLALNIGWRAGWQLGQESGILSGEEDERREGVIQSQHAALTEARARPPATIRSIQLSVRRGVKKVSAVILLHR</sequence>
<feature type="compositionally biased region" description="Basic and acidic residues" evidence="1">
    <location>
        <begin position="47"/>
        <end position="74"/>
    </location>
</feature>
<feature type="compositionally biased region" description="Polar residues" evidence="1">
    <location>
        <begin position="75"/>
        <end position="99"/>
    </location>
</feature>
<dbReference type="Proteomes" id="UP001218218">
    <property type="component" value="Unassembled WGS sequence"/>
</dbReference>
<evidence type="ECO:0000313" key="3">
    <source>
        <dbReference type="Proteomes" id="UP001218218"/>
    </source>
</evidence>
<name>A0AAD7EC56_9AGAR</name>
<accession>A0AAD7EC56</accession>
<keyword evidence="3" id="KW-1185">Reference proteome</keyword>
<feature type="region of interest" description="Disordered" evidence="1">
    <location>
        <begin position="1"/>
        <end position="126"/>
    </location>
</feature>
<dbReference type="AlphaFoldDB" id="A0AAD7EC56"/>
<organism evidence="2 3">
    <name type="scientific">Mycena albidolilacea</name>
    <dbReference type="NCBI Taxonomy" id="1033008"/>
    <lineage>
        <taxon>Eukaryota</taxon>
        <taxon>Fungi</taxon>
        <taxon>Dikarya</taxon>
        <taxon>Basidiomycota</taxon>
        <taxon>Agaricomycotina</taxon>
        <taxon>Agaricomycetes</taxon>
        <taxon>Agaricomycetidae</taxon>
        <taxon>Agaricales</taxon>
        <taxon>Marasmiineae</taxon>
        <taxon>Mycenaceae</taxon>
        <taxon>Mycena</taxon>
    </lineage>
</organism>
<protein>
    <submittedName>
        <fullName evidence="2">Uncharacterized protein</fullName>
    </submittedName>
</protein>
<gene>
    <name evidence="2" type="ORF">DFH08DRAFT_823425</name>
</gene>
<proteinExistence type="predicted"/>
<evidence type="ECO:0000256" key="1">
    <source>
        <dbReference type="SAM" id="MobiDB-lite"/>
    </source>
</evidence>
<dbReference type="EMBL" id="JARIHO010000081">
    <property type="protein sequence ID" value="KAJ7309485.1"/>
    <property type="molecule type" value="Genomic_DNA"/>
</dbReference>
<evidence type="ECO:0000313" key="2">
    <source>
        <dbReference type="EMBL" id="KAJ7309485.1"/>
    </source>
</evidence>